<dbReference type="Proteomes" id="UP000033841">
    <property type="component" value="Unassembled WGS sequence"/>
</dbReference>
<dbReference type="AlphaFoldDB" id="A0A0G0LFK5"/>
<organism evidence="1 2">
    <name type="scientific">Candidatus Shapirobacteria bacterium GW2011_GWE1_38_92</name>
    <dbReference type="NCBI Taxonomy" id="1618489"/>
    <lineage>
        <taxon>Bacteria</taxon>
        <taxon>Candidatus Shapironibacteriota</taxon>
    </lineage>
</organism>
<protein>
    <submittedName>
        <fullName evidence="1">Uncharacterized protein</fullName>
    </submittedName>
</protein>
<name>A0A0G0LFK5_9BACT</name>
<reference evidence="1 2" key="1">
    <citation type="journal article" date="2015" name="Nature">
        <title>rRNA introns, odd ribosomes, and small enigmatic genomes across a large radiation of phyla.</title>
        <authorList>
            <person name="Brown C.T."/>
            <person name="Hug L.A."/>
            <person name="Thomas B.C."/>
            <person name="Sharon I."/>
            <person name="Castelle C.J."/>
            <person name="Singh A."/>
            <person name="Wilkins M.J."/>
            <person name="Williams K.H."/>
            <person name="Banfield J.F."/>
        </authorList>
    </citation>
    <scope>NUCLEOTIDE SEQUENCE [LARGE SCALE GENOMIC DNA]</scope>
</reference>
<proteinExistence type="predicted"/>
<evidence type="ECO:0000313" key="2">
    <source>
        <dbReference type="Proteomes" id="UP000033841"/>
    </source>
</evidence>
<dbReference type="EMBL" id="LBVR01000033">
    <property type="protein sequence ID" value="KKQ90628.1"/>
    <property type="molecule type" value="Genomic_DNA"/>
</dbReference>
<accession>A0A0G0LFK5</accession>
<evidence type="ECO:0000313" key="1">
    <source>
        <dbReference type="EMBL" id="KKQ90628.1"/>
    </source>
</evidence>
<comment type="caution">
    <text evidence="1">The sequence shown here is derived from an EMBL/GenBank/DDBJ whole genome shotgun (WGS) entry which is preliminary data.</text>
</comment>
<sequence length="89" mass="9664">MLTAAVPLLRFRRAVGVEAPIPTLPLARMVRRSTPAVEKPTTSVVRRNIPLFVSVSQEKDGRRAVSAAFPKKAAVVMEMSAPTLRVVPT</sequence>
<gene>
    <name evidence="1" type="ORF">UT14_C0033G0018</name>
</gene>